<dbReference type="GO" id="GO:0005549">
    <property type="term" value="F:odorant binding"/>
    <property type="evidence" value="ECO:0007669"/>
    <property type="project" value="InterPro"/>
</dbReference>
<dbReference type="SUPFAM" id="SSF47565">
    <property type="entry name" value="Insect pheromone/odorant-binding proteins"/>
    <property type="match status" value="1"/>
</dbReference>
<name>A0A0N9JS10_9HYME</name>
<evidence type="ECO:0000313" key="2">
    <source>
        <dbReference type="EMBL" id="ALG36136.1"/>
    </source>
</evidence>
<dbReference type="SMART" id="SM00708">
    <property type="entry name" value="PhBP"/>
    <property type="match status" value="1"/>
</dbReference>
<sequence length="145" mass="16715">MREVRLLIATALLLVLLQINHVECRMTKKQFTDGIYNLRKRCIKRLGTPVVLVDNARKGIFPKDPALMCYQRCVMSMMKILKEDRIDLDMLTTQVNLLMPIEMADKSLSISAECMNAVKSTNACEAAYEFVVCFYEKDSETYFFP</sequence>
<reference evidence="2" key="2">
    <citation type="submission" date="2015-03" db="EMBL/GenBank/DDBJ databases">
        <authorList>
            <person name="Murphy D."/>
        </authorList>
    </citation>
    <scope>NUCLEOTIDE SEQUENCE</scope>
</reference>
<dbReference type="AlphaFoldDB" id="A0A0N9JS10"/>
<dbReference type="Pfam" id="PF01395">
    <property type="entry name" value="PBP_GOBP"/>
    <property type="match status" value="1"/>
</dbReference>
<feature type="chain" id="PRO_5006036447" evidence="1">
    <location>
        <begin position="25"/>
        <end position="145"/>
    </location>
</feature>
<protein>
    <submittedName>
        <fullName evidence="2">Odorant binding protein 3</fullName>
    </submittedName>
</protein>
<gene>
    <name evidence="2" type="primary">obp3</name>
</gene>
<keyword evidence="1" id="KW-0732">Signal</keyword>
<dbReference type="EMBL" id="KP963688">
    <property type="protein sequence ID" value="ALG36136.1"/>
    <property type="molecule type" value="mRNA"/>
</dbReference>
<proteinExistence type="evidence at transcript level"/>
<dbReference type="InterPro" id="IPR006170">
    <property type="entry name" value="PBP/GOBP"/>
</dbReference>
<feature type="signal peptide" evidence="1">
    <location>
        <begin position="1"/>
        <end position="24"/>
    </location>
</feature>
<dbReference type="PANTHER" id="PTHR21364:SF2">
    <property type="entry name" value="GENERAL ODORANT-BINDING PROTEIN 19A"/>
    <property type="match status" value="1"/>
</dbReference>
<accession>A0A0N9JS10</accession>
<reference evidence="2" key="1">
    <citation type="journal article" date="2015" name="Comp. Biochem. Physiol. Part D Genomics Proteomics">
        <title>Analysis of antennal transcriptome and odorant binding protein expression profiles of the recently identified parasitoid wasp, Sclerodermus sp.</title>
        <authorList>
            <person name="Zhou C.X."/>
            <person name="Min S.F."/>
            <person name="Yan-Long T."/>
            <person name="Wang M.Q."/>
        </authorList>
    </citation>
    <scope>NUCLEOTIDE SEQUENCE</scope>
</reference>
<dbReference type="Gene3D" id="1.10.238.20">
    <property type="entry name" value="Pheromone/general odorant binding protein domain"/>
    <property type="match status" value="1"/>
</dbReference>
<dbReference type="PANTHER" id="PTHR21364">
    <property type="entry name" value="GENERAL ODORANT-BINDING PROTEIN 19A"/>
    <property type="match status" value="1"/>
</dbReference>
<dbReference type="CDD" id="cd23992">
    <property type="entry name" value="PBP_GOBP"/>
    <property type="match status" value="1"/>
</dbReference>
<dbReference type="InterPro" id="IPR036728">
    <property type="entry name" value="PBP_GOBP_sf"/>
</dbReference>
<organism evidence="2">
    <name type="scientific">Sclerodermus sp. MQW-2015</name>
    <dbReference type="NCBI Taxonomy" id="1729718"/>
    <lineage>
        <taxon>Eukaryota</taxon>
        <taxon>Metazoa</taxon>
        <taxon>Ecdysozoa</taxon>
        <taxon>Arthropoda</taxon>
        <taxon>Hexapoda</taxon>
        <taxon>Insecta</taxon>
        <taxon>Pterygota</taxon>
        <taxon>Neoptera</taxon>
        <taxon>Endopterygota</taxon>
        <taxon>Hymenoptera</taxon>
        <taxon>Apocrita</taxon>
        <taxon>Aculeata</taxon>
        <taxon>Chrysidoidea</taxon>
        <taxon>Bethylidae</taxon>
        <taxon>Scleroderminae</taxon>
        <taxon>Sclerodermus</taxon>
    </lineage>
</organism>
<evidence type="ECO:0000256" key="1">
    <source>
        <dbReference type="SAM" id="SignalP"/>
    </source>
</evidence>